<evidence type="ECO:0008006" key="4">
    <source>
        <dbReference type="Google" id="ProtNLM"/>
    </source>
</evidence>
<gene>
    <name evidence="2" type="ORF">OL234_04660</name>
</gene>
<keyword evidence="3" id="KW-1185">Reference proteome</keyword>
<evidence type="ECO:0000313" key="3">
    <source>
        <dbReference type="Proteomes" id="UP001179647"/>
    </source>
</evidence>
<evidence type="ECO:0000256" key="1">
    <source>
        <dbReference type="SAM" id="MobiDB-lite"/>
    </source>
</evidence>
<organism evidence="2 3">
    <name type="scientific">Vagococcus intermedius</name>
    <dbReference type="NCBI Taxonomy" id="2991418"/>
    <lineage>
        <taxon>Bacteria</taxon>
        <taxon>Bacillati</taxon>
        <taxon>Bacillota</taxon>
        <taxon>Bacilli</taxon>
        <taxon>Lactobacillales</taxon>
        <taxon>Enterococcaceae</taxon>
        <taxon>Vagococcus</taxon>
    </lineage>
</organism>
<dbReference type="EMBL" id="CP110232">
    <property type="protein sequence ID" value="WEG74192.1"/>
    <property type="molecule type" value="Genomic_DNA"/>
</dbReference>
<dbReference type="KEGG" id="vie:OL234_04660"/>
<dbReference type="RefSeq" id="WP_275469991.1">
    <property type="nucleotide sequence ID" value="NZ_CP110232.1"/>
</dbReference>
<feature type="region of interest" description="Disordered" evidence="1">
    <location>
        <begin position="42"/>
        <end position="75"/>
    </location>
</feature>
<sequence>MDEIIEVIESESLLLAEASFLEMAYDPDSDLKGNRKKVKKNYDLDSDSDEVKSEGLDGLNGNSGKQGNTGLKGNQGYLGNLGKIGKEGKRLDALNFSFFNGNREKKWAFPKISEKVELESVLSFVFVTISLSLIYFTLRQQDD</sequence>
<dbReference type="AlphaFoldDB" id="A0AAF0IA69"/>
<accession>A0AAF0IA69</accession>
<dbReference type="Proteomes" id="UP001179647">
    <property type="component" value="Chromosome"/>
</dbReference>
<feature type="compositionally biased region" description="Polar residues" evidence="1">
    <location>
        <begin position="60"/>
        <end position="72"/>
    </location>
</feature>
<proteinExistence type="predicted"/>
<reference evidence="2" key="1">
    <citation type="submission" date="2022-10" db="EMBL/GenBank/DDBJ databases">
        <title>Vagococcus sp. isolated from poultry meat.</title>
        <authorList>
            <person name="Johansson P."/>
            <person name="Bjorkroth J."/>
        </authorList>
    </citation>
    <scope>NUCLEOTIDE SEQUENCE</scope>
    <source>
        <strain evidence="2">STAA11</strain>
    </source>
</reference>
<protein>
    <recommendedName>
        <fullName evidence="4">Collagen-like protein</fullName>
    </recommendedName>
</protein>
<evidence type="ECO:0000313" key="2">
    <source>
        <dbReference type="EMBL" id="WEG74192.1"/>
    </source>
</evidence>
<name>A0AAF0IA69_9ENTE</name>